<keyword evidence="6" id="KW-1185">Reference proteome</keyword>
<dbReference type="Proteomes" id="UP000270094">
    <property type="component" value="Unassembled WGS sequence"/>
</dbReference>
<sequence length="202" mass="23004">MDLEPTYRLANLSIHYDSLGRRNELVWGNRSTQVTYDRQNRIVERAVKGGVTTKYIYSKELRHPSTVELPGGLKYSLKYDASGRLRELTTPAAETHHFSATPFGSGLVVKRRVPFTKKPFVAAEGSDGQLLEWVTADEQHHILREHDQYGRIVKEVCDGIPTTYLYHADHVVSVTSPHHLVNLTWQGPLVVSISERRSSRKR</sequence>
<evidence type="ECO:0000259" key="4">
    <source>
        <dbReference type="Pfam" id="PF25023"/>
    </source>
</evidence>
<dbReference type="Pfam" id="PF25023">
    <property type="entry name" value="TEN_YD-shell"/>
    <property type="match status" value="1"/>
</dbReference>
<protein>
    <recommendedName>
        <fullName evidence="4">Teneurin-like YD-shell domain-containing protein</fullName>
    </recommendedName>
</protein>
<evidence type="ECO:0000256" key="1">
    <source>
        <dbReference type="ARBA" id="ARBA00022536"/>
    </source>
</evidence>
<dbReference type="OrthoDB" id="10446264at2759"/>
<evidence type="ECO:0000256" key="3">
    <source>
        <dbReference type="ARBA" id="ARBA00023157"/>
    </source>
</evidence>
<dbReference type="GO" id="GO:0008045">
    <property type="term" value="P:motor neuron axon guidance"/>
    <property type="evidence" value="ECO:0007669"/>
    <property type="project" value="TreeGrafter"/>
</dbReference>
<dbReference type="Gene3D" id="2.180.10.10">
    <property type="entry name" value="RHS repeat-associated core"/>
    <property type="match status" value="1"/>
</dbReference>
<name>A0A3P7JYU4_STRVU</name>
<dbReference type="PANTHER" id="PTHR11219:SF69">
    <property type="entry name" value="TENEURIN-A"/>
    <property type="match status" value="1"/>
</dbReference>
<evidence type="ECO:0000313" key="5">
    <source>
        <dbReference type="EMBL" id="VDM84144.1"/>
    </source>
</evidence>
<organism evidence="5 6">
    <name type="scientific">Strongylus vulgaris</name>
    <name type="common">Blood worm</name>
    <dbReference type="NCBI Taxonomy" id="40348"/>
    <lineage>
        <taxon>Eukaryota</taxon>
        <taxon>Metazoa</taxon>
        <taxon>Ecdysozoa</taxon>
        <taxon>Nematoda</taxon>
        <taxon>Chromadorea</taxon>
        <taxon>Rhabditida</taxon>
        <taxon>Rhabditina</taxon>
        <taxon>Rhabditomorpha</taxon>
        <taxon>Strongyloidea</taxon>
        <taxon>Strongylidae</taxon>
        <taxon>Strongylus</taxon>
    </lineage>
</organism>
<evidence type="ECO:0000313" key="6">
    <source>
        <dbReference type="Proteomes" id="UP000270094"/>
    </source>
</evidence>
<dbReference type="EMBL" id="UYYB01127844">
    <property type="protein sequence ID" value="VDM84144.1"/>
    <property type="molecule type" value="Genomic_DNA"/>
</dbReference>
<dbReference type="InterPro" id="IPR051216">
    <property type="entry name" value="Teneurin"/>
</dbReference>
<accession>A0A3P7JYU4</accession>
<reference evidence="5 6" key="1">
    <citation type="submission" date="2018-11" db="EMBL/GenBank/DDBJ databases">
        <authorList>
            <consortium name="Pathogen Informatics"/>
        </authorList>
    </citation>
    <scope>NUCLEOTIDE SEQUENCE [LARGE SCALE GENOMIC DNA]</scope>
</reference>
<evidence type="ECO:0000256" key="2">
    <source>
        <dbReference type="ARBA" id="ARBA00022737"/>
    </source>
</evidence>
<gene>
    <name evidence="5" type="ORF">SVUK_LOCUS19142</name>
</gene>
<dbReference type="AlphaFoldDB" id="A0A3P7JYU4"/>
<keyword evidence="2" id="KW-0677">Repeat</keyword>
<keyword evidence="1" id="KW-0245">EGF-like domain</keyword>
<dbReference type="InterPro" id="IPR056823">
    <property type="entry name" value="TEN-like_YD-shell"/>
</dbReference>
<feature type="domain" description="Teneurin-like YD-shell" evidence="4">
    <location>
        <begin position="3"/>
        <end position="170"/>
    </location>
</feature>
<dbReference type="PANTHER" id="PTHR11219">
    <property type="entry name" value="TENEURIN AND N-ACETYLGLUCOSAMINE-1-PHOSPHODIESTER ALPHA-N-ACETYLGLUCOSAMINIDASE"/>
    <property type="match status" value="1"/>
</dbReference>
<keyword evidence="3" id="KW-1015">Disulfide bond</keyword>
<proteinExistence type="predicted"/>